<dbReference type="Proteomes" id="UP000436006">
    <property type="component" value="Unassembled WGS sequence"/>
</dbReference>
<evidence type="ECO:0000313" key="1">
    <source>
        <dbReference type="EMBL" id="MVM34254.1"/>
    </source>
</evidence>
<name>A0A7K1SKH1_9BACT</name>
<reference evidence="1 2" key="1">
    <citation type="submission" date="2019-12" db="EMBL/GenBank/DDBJ databases">
        <title>Spirosoma sp. HMF4905 genome sequencing and assembly.</title>
        <authorList>
            <person name="Kang H."/>
            <person name="Cha I."/>
            <person name="Kim H."/>
            <person name="Joh K."/>
        </authorList>
    </citation>
    <scope>NUCLEOTIDE SEQUENCE [LARGE SCALE GENOMIC DNA]</scope>
    <source>
        <strain evidence="1 2">HMF4905</strain>
    </source>
</reference>
<proteinExistence type="predicted"/>
<protein>
    <submittedName>
        <fullName evidence="1">Uncharacterized protein</fullName>
    </submittedName>
</protein>
<dbReference type="EMBL" id="WPIN01000015">
    <property type="protein sequence ID" value="MVM34254.1"/>
    <property type="molecule type" value="Genomic_DNA"/>
</dbReference>
<evidence type="ECO:0000313" key="2">
    <source>
        <dbReference type="Proteomes" id="UP000436006"/>
    </source>
</evidence>
<comment type="caution">
    <text evidence="1">The sequence shown here is derived from an EMBL/GenBank/DDBJ whole genome shotgun (WGS) entry which is preliminary data.</text>
</comment>
<dbReference type="AlphaFoldDB" id="A0A7K1SKH1"/>
<gene>
    <name evidence="1" type="ORF">GO755_29760</name>
</gene>
<accession>A0A7K1SKH1</accession>
<sequence length="76" mass="8453">MSDYAPGVSPDDIIKITFVVMQNGKPIVKEVSIKRGVFIEYNAKGQERGFKKAAQLYELIVAEKAYISITDLTNSN</sequence>
<keyword evidence="2" id="KW-1185">Reference proteome</keyword>
<dbReference type="RefSeq" id="WP_157589081.1">
    <property type="nucleotide sequence ID" value="NZ_WPIN01000015.1"/>
</dbReference>
<organism evidence="1 2">
    <name type="scientific">Spirosoma arboris</name>
    <dbReference type="NCBI Taxonomy" id="2682092"/>
    <lineage>
        <taxon>Bacteria</taxon>
        <taxon>Pseudomonadati</taxon>
        <taxon>Bacteroidota</taxon>
        <taxon>Cytophagia</taxon>
        <taxon>Cytophagales</taxon>
        <taxon>Cytophagaceae</taxon>
        <taxon>Spirosoma</taxon>
    </lineage>
</organism>